<dbReference type="WBParaSite" id="EVEC_0000239401-mRNA-1">
    <property type="protein sequence ID" value="EVEC_0000239401-mRNA-1"/>
    <property type="gene ID" value="EVEC_0000239401"/>
</dbReference>
<feature type="region of interest" description="Disordered" evidence="1">
    <location>
        <begin position="1"/>
        <end position="68"/>
    </location>
</feature>
<proteinExistence type="predicted"/>
<feature type="compositionally biased region" description="Basic and acidic residues" evidence="1">
    <location>
        <begin position="171"/>
        <end position="198"/>
    </location>
</feature>
<keyword evidence="3" id="KW-1185">Reference proteome</keyword>
<evidence type="ECO:0000313" key="2">
    <source>
        <dbReference type="EMBL" id="VDD86959.1"/>
    </source>
</evidence>
<feature type="region of interest" description="Disordered" evidence="1">
    <location>
        <begin position="171"/>
        <end position="208"/>
    </location>
</feature>
<evidence type="ECO:0000313" key="3">
    <source>
        <dbReference type="Proteomes" id="UP000274131"/>
    </source>
</evidence>
<organism evidence="4">
    <name type="scientific">Enterobius vermicularis</name>
    <name type="common">Human pinworm</name>
    <dbReference type="NCBI Taxonomy" id="51028"/>
    <lineage>
        <taxon>Eukaryota</taxon>
        <taxon>Metazoa</taxon>
        <taxon>Ecdysozoa</taxon>
        <taxon>Nematoda</taxon>
        <taxon>Chromadorea</taxon>
        <taxon>Rhabditida</taxon>
        <taxon>Spirurina</taxon>
        <taxon>Oxyuridomorpha</taxon>
        <taxon>Oxyuroidea</taxon>
        <taxon>Oxyuridae</taxon>
        <taxon>Enterobius</taxon>
    </lineage>
</organism>
<dbReference type="STRING" id="51028.A0A0N4UXW4"/>
<reference evidence="2 3" key="2">
    <citation type="submission" date="2018-10" db="EMBL/GenBank/DDBJ databases">
        <authorList>
            <consortium name="Pathogen Informatics"/>
        </authorList>
    </citation>
    <scope>NUCLEOTIDE SEQUENCE [LARGE SCALE GENOMIC DNA]</scope>
</reference>
<sequence length="265" mass="30206">MYDRLKFLDHPKEDQDRVEKSDLSKDKKPLTSIPSNSGAQSVGAVNRLPGANNAKGEEDKPGTAASVSHVHCSSAPLLSSQAQSQSHNVGGSILDQLLPAKQNGLNLIDFFIFARQILSFRFSATENDDSKGVVKNMGGWDNLAKKSQCAALKVDATAQFELFRKQAKQKEDRRRQLKDEEEKRRKIKEQEERDRREQSNTADNSSLDDERLMRQREQLVSVQRVEIWFAWRWFYYGVVIVGTPKTGSLEWCVRRDQPDGFDDEF</sequence>
<dbReference type="OrthoDB" id="5901201at2759"/>
<dbReference type="Proteomes" id="UP000274131">
    <property type="component" value="Unassembled WGS sequence"/>
</dbReference>
<gene>
    <name evidence="2" type="ORF">EVEC_LOCUS2102</name>
</gene>
<feature type="compositionally biased region" description="Basic and acidic residues" evidence="1">
    <location>
        <begin position="1"/>
        <end position="29"/>
    </location>
</feature>
<evidence type="ECO:0000313" key="4">
    <source>
        <dbReference type="WBParaSite" id="EVEC_0000239401-mRNA-1"/>
    </source>
</evidence>
<accession>A0A0N4UXW4</accession>
<dbReference type="EMBL" id="UXUI01007318">
    <property type="protein sequence ID" value="VDD86959.1"/>
    <property type="molecule type" value="Genomic_DNA"/>
</dbReference>
<dbReference type="AlphaFoldDB" id="A0A0N4UXW4"/>
<evidence type="ECO:0000256" key="1">
    <source>
        <dbReference type="SAM" id="MobiDB-lite"/>
    </source>
</evidence>
<name>A0A0N4UXW4_ENTVE</name>
<reference evidence="4" key="1">
    <citation type="submission" date="2017-02" db="UniProtKB">
        <authorList>
            <consortium name="WormBaseParasite"/>
        </authorList>
    </citation>
    <scope>IDENTIFICATION</scope>
</reference>
<protein>
    <submittedName>
        <fullName evidence="4">BRD4_CDT domain-containing protein</fullName>
    </submittedName>
</protein>